<name>A0ABP9HUZ8_9ACTN</name>
<gene>
    <name evidence="8" type="ORF">GCM10023225_19250</name>
</gene>
<proteinExistence type="predicted"/>
<evidence type="ECO:0000259" key="6">
    <source>
        <dbReference type="Pfam" id="PF17389"/>
    </source>
</evidence>
<dbReference type="InterPro" id="IPR013737">
    <property type="entry name" value="Bac_rhamnosid_N"/>
</dbReference>
<dbReference type="PANTHER" id="PTHR33307">
    <property type="entry name" value="ALPHA-RHAMNOSIDASE (EUROFUNG)"/>
    <property type="match status" value="1"/>
</dbReference>
<dbReference type="GO" id="GO:0016787">
    <property type="term" value="F:hydrolase activity"/>
    <property type="evidence" value="ECO:0007669"/>
    <property type="project" value="UniProtKB-KW"/>
</dbReference>
<dbReference type="RefSeq" id="WP_345712277.1">
    <property type="nucleotide sequence ID" value="NZ_BAABIL010000265.1"/>
</dbReference>
<evidence type="ECO:0000313" key="8">
    <source>
        <dbReference type="EMBL" id="GAA4978826.1"/>
    </source>
</evidence>
<dbReference type="SUPFAM" id="SSF48208">
    <property type="entry name" value="Six-hairpin glycosidases"/>
    <property type="match status" value="1"/>
</dbReference>
<dbReference type="InterPro" id="IPR008928">
    <property type="entry name" value="6-hairpin_glycosidase_sf"/>
</dbReference>
<accession>A0ABP9HUZ8</accession>
<dbReference type="Proteomes" id="UP001501195">
    <property type="component" value="Unassembled WGS sequence"/>
</dbReference>
<evidence type="ECO:0000259" key="7">
    <source>
        <dbReference type="Pfam" id="PF17390"/>
    </source>
</evidence>
<protein>
    <recommendedName>
        <fullName evidence="2">alpha-L-rhamnosidase</fullName>
        <ecNumber evidence="2">3.2.1.40</ecNumber>
    </recommendedName>
</protein>
<feature type="domain" description="Bacterial alpha-L-rhamnosidase N-terminal" evidence="5">
    <location>
        <begin position="35"/>
        <end position="212"/>
    </location>
</feature>
<dbReference type="Pfam" id="PF17389">
    <property type="entry name" value="Bac_rhamnosid6H"/>
    <property type="match status" value="1"/>
</dbReference>
<dbReference type="InterPro" id="IPR035398">
    <property type="entry name" value="Bac_rhamnosid_C"/>
</dbReference>
<dbReference type="PANTHER" id="PTHR33307:SF6">
    <property type="entry name" value="ALPHA-RHAMNOSIDASE (EUROFUNG)-RELATED"/>
    <property type="match status" value="1"/>
</dbReference>
<evidence type="ECO:0000313" key="9">
    <source>
        <dbReference type="Proteomes" id="UP001501195"/>
    </source>
</evidence>
<dbReference type="Pfam" id="PF17390">
    <property type="entry name" value="Bac_rhamnosid_C"/>
    <property type="match status" value="1"/>
</dbReference>
<comment type="catalytic activity">
    <reaction evidence="1">
        <text>Hydrolysis of terminal non-reducing alpha-L-rhamnose residues in alpha-L-rhamnosides.</text>
        <dbReference type="EC" id="3.2.1.40"/>
    </reaction>
</comment>
<evidence type="ECO:0000256" key="2">
    <source>
        <dbReference type="ARBA" id="ARBA00012652"/>
    </source>
</evidence>
<dbReference type="InterPro" id="IPR012341">
    <property type="entry name" value="6hp_glycosidase-like_sf"/>
</dbReference>
<feature type="domain" description="Alpha-L-rhamnosidase C-terminal" evidence="7">
    <location>
        <begin position="687"/>
        <end position="757"/>
    </location>
</feature>
<dbReference type="Gene3D" id="1.50.10.10">
    <property type="match status" value="1"/>
</dbReference>
<dbReference type="InterPro" id="IPR035396">
    <property type="entry name" value="Bac_rhamnosid6H"/>
</dbReference>
<dbReference type="EC" id="3.2.1.40" evidence="2"/>
<dbReference type="PIRSF" id="PIRSF010631">
    <property type="entry name" value="A-rhamnsds"/>
    <property type="match status" value="1"/>
</dbReference>
<dbReference type="Pfam" id="PF05592">
    <property type="entry name" value="Bac_rhamnosid"/>
    <property type="match status" value="1"/>
</dbReference>
<dbReference type="EMBL" id="BAABIL010000265">
    <property type="protein sequence ID" value="GAA4978826.1"/>
    <property type="molecule type" value="Genomic_DNA"/>
</dbReference>
<keyword evidence="9" id="KW-1185">Reference proteome</keyword>
<organism evidence="8 9">
    <name type="scientific">Kineococcus glutinatus</name>
    <dbReference type="NCBI Taxonomy" id="1070872"/>
    <lineage>
        <taxon>Bacteria</taxon>
        <taxon>Bacillati</taxon>
        <taxon>Actinomycetota</taxon>
        <taxon>Actinomycetes</taxon>
        <taxon>Kineosporiales</taxon>
        <taxon>Kineosporiaceae</taxon>
        <taxon>Kineococcus</taxon>
    </lineage>
</organism>
<dbReference type="PROSITE" id="PS50007">
    <property type="entry name" value="PIPLC_X_DOMAIN"/>
    <property type="match status" value="1"/>
</dbReference>
<evidence type="ECO:0000259" key="4">
    <source>
        <dbReference type="Pfam" id="PF05592"/>
    </source>
</evidence>
<dbReference type="InterPro" id="IPR016007">
    <property type="entry name" value="Alpha_rhamnosid"/>
</dbReference>
<dbReference type="Gene3D" id="2.60.420.10">
    <property type="entry name" value="Maltose phosphorylase, domain 3"/>
    <property type="match status" value="1"/>
</dbReference>
<evidence type="ECO:0000259" key="5">
    <source>
        <dbReference type="Pfam" id="PF08531"/>
    </source>
</evidence>
<dbReference type="Gene3D" id="2.60.120.260">
    <property type="entry name" value="Galactose-binding domain-like"/>
    <property type="match status" value="2"/>
</dbReference>
<comment type="caution">
    <text evidence="8">The sequence shown here is derived from an EMBL/GenBank/DDBJ whole genome shotgun (WGS) entry which is preliminary data.</text>
</comment>
<evidence type="ECO:0000256" key="3">
    <source>
        <dbReference type="ARBA" id="ARBA00022801"/>
    </source>
</evidence>
<dbReference type="Pfam" id="PF08531">
    <property type="entry name" value="Bac_rhamnosid_N"/>
    <property type="match status" value="1"/>
</dbReference>
<sequence length="769" mass="83463">MPTWHATMIAADADAARDGAPLLRCRFTVDTGHGEVVSALLHVSALGVVEPWLDGRRVGDDVLTPGWSSYEWRLRHRSHDVTAALAAGTAADGGGGEHVLGLALGNGWFRGRLGWMGRRACYGDELAGFAQLEITFADGHTQLVLTDETWSSHASATTADDLYDGQSIDARRHDPAWATTAAADDGWSGVHVLEFDTARLTEHVGPPVRRQEVLAPVEVFRSPSGRLLVDFGQNLVGWLRLSARGEAGSTITVRHAEVLEHGELGTRPLRTAEATDRFVLSGGHDTFEPTFTFHGFRYVEVDGWPGDDGAAVPADLAGAVRAVVVHSQLRRTGEFECSDELLNQLHRNVVWGLKGNFLDVPTDCPQRDERLGWTGDLAVFGPTAAYLFDVKDFLRDWMRDLAAEQRARDGMVAFVIPDVLKYMPEPPDFPDPDSTAVWSDVAVWLPWALWNAYGDRELLGEHYPAMTAHVERVLGLLSPTGLWSTGFQFGDWLDPDAPPDRPADAKADKGVVATACLYRSARTVADAARVLGREEDADRFAAAADRVRAAFLQHYVDAQGRVESDCATVYALAVEFGLLAGEQRARAGDRLAELVEQAGYRISTGFAGTPYVTGALSSTGHLDAAYRLLLEKDCPSWLYPVTMGATTIWERWDSMLPDGSINPGQMTSFNHYALGAVADWVHRTIAGIAPLEPGYRRSLVAPQPGGGLTWARGSLDTPLGRLSVRWELSGSGLQAEVSVPQGATAVLRLPGQADRELAAGTHRVTTTMP</sequence>
<feature type="domain" description="Alpha-L-rhamnosidase concanavalin-like" evidence="4">
    <location>
        <begin position="222"/>
        <end position="311"/>
    </location>
</feature>
<feature type="domain" description="Alpha-L-rhamnosidase six-hairpin glycosidase" evidence="6">
    <location>
        <begin position="330"/>
        <end position="685"/>
    </location>
</feature>
<reference evidence="9" key="1">
    <citation type="journal article" date="2019" name="Int. J. Syst. Evol. Microbiol.">
        <title>The Global Catalogue of Microorganisms (GCM) 10K type strain sequencing project: providing services to taxonomists for standard genome sequencing and annotation.</title>
        <authorList>
            <consortium name="The Broad Institute Genomics Platform"/>
            <consortium name="The Broad Institute Genome Sequencing Center for Infectious Disease"/>
            <person name="Wu L."/>
            <person name="Ma J."/>
        </authorList>
    </citation>
    <scope>NUCLEOTIDE SEQUENCE [LARGE SCALE GENOMIC DNA]</scope>
    <source>
        <strain evidence="9">JCM 18126</strain>
    </source>
</reference>
<dbReference type="InterPro" id="IPR008902">
    <property type="entry name" value="Rhamnosid_concanavalin"/>
</dbReference>
<evidence type="ECO:0000256" key="1">
    <source>
        <dbReference type="ARBA" id="ARBA00001445"/>
    </source>
</evidence>
<keyword evidence="3 8" id="KW-0378">Hydrolase</keyword>